<dbReference type="PATRIC" id="fig|1230338.3.peg.1150"/>
<comment type="caution">
    <text evidence="2">The sequence shown here is derived from an EMBL/GenBank/DDBJ whole genome shotgun (WGS) entry which is preliminary data.</text>
</comment>
<dbReference type="Pfam" id="PF00114">
    <property type="entry name" value="Pilin"/>
    <property type="match status" value="1"/>
</dbReference>
<dbReference type="STRING" id="1230338.MOMA_05290"/>
<dbReference type="AlphaFoldDB" id="L2FA67"/>
<dbReference type="GO" id="GO:0009289">
    <property type="term" value="C:pilus"/>
    <property type="evidence" value="ECO:0007669"/>
    <property type="project" value="InterPro"/>
</dbReference>
<evidence type="ECO:0000313" key="2">
    <source>
        <dbReference type="EMBL" id="ELA09790.1"/>
    </source>
</evidence>
<dbReference type="InterPro" id="IPR001082">
    <property type="entry name" value="Pilin"/>
</dbReference>
<protein>
    <submittedName>
        <fullName evidence="2">Fimbrial subunit FimA</fullName>
    </submittedName>
</protein>
<keyword evidence="3" id="KW-1185">Reference proteome</keyword>
<dbReference type="RefSeq" id="WP_009767608.1">
    <property type="nucleotide sequence ID" value="NZ_ANIN01000001.1"/>
</dbReference>
<reference evidence="2 3" key="1">
    <citation type="journal article" date="2013" name="Genome Announc.">
        <title>Genome Sequence of Moraxella macacae 0408225, a Novel Bacterial Species Isolated from a Cynomolgus Macaque with Epistaxis.</title>
        <authorList>
            <person name="Ladner J.T."/>
            <person name="Whitehouse C.A."/>
            <person name="Koroleva G.I."/>
            <person name="Palacios G.F."/>
        </authorList>
    </citation>
    <scope>NUCLEOTIDE SEQUENCE [LARGE SCALE GENOMIC DNA]</scope>
    <source>
        <strain evidence="2 3">0408225</strain>
    </source>
</reference>
<evidence type="ECO:0000313" key="3">
    <source>
        <dbReference type="Proteomes" id="UP000023795"/>
    </source>
</evidence>
<dbReference type="Proteomes" id="UP000023795">
    <property type="component" value="Unassembled WGS sequence"/>
</dbReference>
<sequence>MSFFEFINEMMSYISILAAIAIPAYQDYIAKSQVSEAFTLADGLKTTIATNRQNGSCFSDTSGKKATKGVEEIDGKYGKATVLEQAATGTAGLVCGIHYKFNSKGVSDLLTNKEIVLKLDETSGTLKLENMASKTTSNEVKKYLPTAFK</sequence>
<comment type="similarity">
    <text evidence="1">Belongs to the N-Me-Phe pilin family.</text>
</comment>
<dbReference type="GO" id="GO:0007155">
    <property type="term" value="P:cell adhesion"/>
    <property type="evidence" value="ECO:0007669"/>
    <property type="project" value="InterPro"/>
</dbReference>
<dbReference type="InterPro" id="IPR045584">
    <property type="entry name" value="Pilin-like"/>
</dbReference>
<dbReference type="Gene3D" id="3.30.700.10">
    <property type="entry name" value="Glycoprotein, Type 4 Pilin"/>
    <property type="match status" value="1"/>
</dbReference>
<dbReference type="SUPFAM" id="SSF54523">
    <property type="entry name" value="Pili subunits"/>
    <property type="match status" value="1"/>
</dbReference>
<evidence type="ECO:0000256" key="1">
    <source>
        <dbReference type="ARBA" id="ARBA00005233"/>
    </source>
</evidence>
<organism evidence="2 3">
    <name type="scientific">Moraxella macacae 0408225</name>
    <dbReference type="NCBI Taxonomy" id="1230338"/>
    <lineage>
        <taxon>Bacteria</taxon>
        <taxon>Pseudomonadati</taxon>
        <taxon>Pseudomonadota</taxon>
        <taxon>Gammaproteobacteria</taxon>
        <taxon>Moraxellales</taxon>
        <taxon>Moraxellaceae</taxon>
        <taxon>Moraxella</taxon>
    </lineage>
</organism>
<accession>L2FA67</accession>
<gene>
    <name evidence="2" type="ORF">MOMA_05290</name>
</gene>
<dbReference type="eggNOG" id="COG4969">
    <property type="taxonomic scope" value="Bacteria"/>
</dbReference>
<dbReference type="EMBL" id="ANIN01000001">
    <property type="protein sequence ID" value="ELA09790.1"/>
    <property type="molecule type" value="Genomic_DNA"/>
</dbReference>
<name>L2FA67_9GAMM</name>
<proteinExistence type="inferred from homology"/>